<dbReference type="FunFam" id="4.10.280.10:FF:000019">
    <property type="entry name" value="Myc proto-oncogene protein"/>
    <property type="match status" value="1"/>
</dbReference>
<keyword evidence="1" id="KW-0238">DNA-binding</keyword>
<evidence type="ECO:0000313" key="6">
    <source>
        <dbReference type="Proteomes" id="UP000245119"/>
    </source>
</evidence>
<evidence type="ECO:0000259" key="4">
    <source>
        <dbReference type="PROSITE" id="PS50888"/>
    </source>
</evidence>
<dbReference type="PANTHER" id="PTHR45851">
    <property type="entry name" value="MYC PROTO-ONCOGENE"/>
    <property type="match status" value="1"/>
</dbReference>
<dbReference type="AlphaFoldDB" id="A0A2T7NRG5"/>
<feature type="region of interest" description="Disordered" evidence="3">
    <location>
        <begin position="281"/>
        <end position="399"/>
    </location>
</feature>
<dbReference type="Proteomes" id="UP000245119">
    <property type="component" value="Linkage Group LG10"/>
</dbReference>
<dbReference type="CDD" id="cd11400">
    <property type="entry name" value="bHLHzip_Myc"/>
    <property type="match status" value="1"/>
</dbReference>
<name>A0A2T7NRG5_POMCA</name>
<dbReference type="InterPro" id="IPR011598">
    <property type="entry name" value="bHLH_dom"/>
</dbReference>
<feature type="domain" description="BHLH" evidence="4">
    <location>
        <begin position="397"/>
        <end position="449"/>
    </location>
</feature>
<evidence type="ECO:0000256" key="2">
    <source>
        <dbReference type="SAM" id="Coils"/>
    </source>
</evidence>
<dbReference type="InterPro" id="IPR050433">
    <property type="entry name" value="Myc_transcription_factors"/>
</dbReference>
<evidence type="ECO:0000256" key="3">
    <source>
        <dbReference type="SAM" id="MobiDB-lite"/>
    </source>
</evidence>
<keyword evidence="6" id="KW-1185">Reference proteome</keyword>
<reference evidence="5 6" key="1">
    <citation type="submission" date="2018-04" db="EMBL/GenBank/DDBJ databases">
        <title>The genome of golden apple snail Pomacea canaliculata provides insight into stress tolerance and invasive adaptation.</title>
        <authorList>
            <person name="Liu C."/>
            <person name="Liu B."/>
            <person name="Ren Y."/>
            <person name="Zhang Y."/>
            <person name="Wang H."/>
            <person name="Li S."/>
            <person name="Jiang F."/>
            <person name="Yin L."/>
            <person name="Zhang G."/>
            <person name="Qian W."/>
            <person name="Fan W."/>
        </authorList>
    </citation>
    <scope>NUCLEOTIDE SEQUENCE [LARGE SCALE GENOMIC DNA]</scope>
    <source>
        <strain evidence="5">SZHN2017</strain>
        <tissue evidence="5">Muscle</tissue>
    </source>
</reference>
<sequence length="482" mass="54296">MPVKVECCVMDIIQTLSLGVNMGNYSFPRFREKDPFVTDFYNRANEGGESTSTTEDEDAGSKMWLPTPPLSPSHGSDSLLPEIEMSDLDQLQDELARMSKHQGDMYDDAVSKSFSKFSADLDHHHNERSDGFHLLDNLFDDEGDAPLHKMLIDPSIDRMWSGNDQAKKPSSLCPILSSLDDEQQLFPDLPSSWGYQPTSLLGNMTPSDSDSEEIDVVSTEEEKKQGSPFDPVYVSMLAKAKREASVRCHATSKKSWSSSAKKNHALTRVFDIATCPPSSSPTFHHNYSLSPDSAIQEPKKARLVPGSRASPEPSMWRDYGEKDCSSHSASEVSTTGTSLRNSMSHRCASSSKSTTTQKSTLRQKGRSQNDRVSKHSRLVSRRSAASNDYSALKNDGERRQQHNVLERNRRNFMKSLYEDLRVQVPILLHKEKTSKVGILDGSKTFIFSLQDEERKLEIEKNKLRVQHQALERRILYLKSLKE</sequence>
<dbReference type="InterPro" id="IPR036638">
    <property type="entry name" value="HLH_DNA-bd_sf"/>
</dbReference>
<proteinExistence type="predicted"/>
<organism evidence="5 6">
    <name type="scientific">Pomacea canaliculata</name>
    <name type="common">Golden apple snail</name>
    <dbReference type="NCBI Taxonomy" id="400727"/>
    <lineage>
        <taxon>Eukaryota</taxon>
        <taxon>Metazoa</taxon>
        <taxon>Spiralia</taxon>
        <taxon>Lophotrochozoa</taxon>
        <taxon>Mollusca</taxon>
        <taxon>Gastropoda</taxon>
        <taxon>Caenogastropoda</taxon>
        <taxon>Architaenioglossa</taxon>
        <taxon>Ampullarioidea</taxon>
        <taxon>Ampullariidae</taxon>
        <taxon>Pomacea</taxon>
    </lineage>
</organism>
<evidence type="ECO:0000256" key="1">
    <source>
        <dbReference type="ARBA" id="ARBA00023125"/>
    </source>
</evidence>
<gene>
    <name evidence="5" type="ORF">C0Q70_17043</name>
</gene>
<feature type="compositionally biased region" description="Polar residues" evidence="3">
    <location>
        <begin position="326"/>
        <end position="348"/>
    </location>
</feature>
<dbReference type="GO" id="GO:0003700">
    <property type="term" value="F:DNA-binding transcription factor activity"/>
    <property type="evidence" value="ECO:0007669"/>
    <property type="project" value="InterPro"/>
</dbReference>
<keyword evidence="2" id="KW-0175">Coiled coil</keyword>
<dbReference type="OrthoDB" id="5964374at2759"/>
<dbReference type="GO" id="GO:0046983">
    <property type="term" value="F:protein dimerization activity"/>
    <property type="evidence" value="ECO:0007669"/>
    <property type="project" value="InterPro"/>
</dbReference>
<dbReference type="Gene3D" id="4.10.280.10">
    <property type="entry name" value="Helix-loop-helix DNA-binding domain"/>
    <property type="match status" value="1"/>
</dbReference>
<dbReference type="InterPro" id="IPR002418">
    <property type="entry name" value="Tscrpt_reg_Myc"/>
</dbReference>
<feature type="region of interest" description="Disordered" evidence="3">
    <location>
        <begin position="41"/>
        <end position="75"/>
    </location>
</feature>
<feature type="compositionally biased region" description="Low complexity" evidence="3">
    <location>
        <begin position="349"/>
        <end position="360"/>
    </location>
</feature>
<dbReference type="SUPFAM" id="SSF47459">
    <property type="entry name" value="HLH, helix-loop-helix DNA-binding domain"/>
    <property type="match status" value="1"/>
</dbReference>
<dbReference type="PRINTS" id="PR00044">
    <property type="entry name" value="LEUZIPPRMYC"/>
</dbReference>
<comment type="caution">
    <text evidence="5">The sequence shown here is derived from an EMBL/GenBank/DDBJ whole genome shotgun (WGS) entry which is preliminary data.</text>
</comment>
<dbReference type="PROSITE" id="PS50888">
    <property type="entry name" value="BHLH"/>
    <property type="match status" value="1"/>
</dbReference>
<protein>
    <recommendedName>
        <fullName evidence="4">BHLH domain-containing protein</fullName>
    </recommendedName>
</protein>
<dbReference type="STRING" id="400727.A0A2T7NRG5"/>
<evidence type="ECO:0000313" key="5">
    <source>
        <dbReference type="EMBL" id="PVD23769.1"/>
    </source>
</evidence>
<feature type="coiled-coil region" evidence="2">
    <location>
        <begin position="446"/>
        <end position="473"/>
    </location>
</feature>
<dbReference type="EMBL" id="PZQS01000010">
    <property type="protein sequence ID" value="PVD23769.1"/>
    <property type="molecule type" value="Genomic_DNA"/>
</dbReference>
<accession>A0A2T7NRG5</accession>
<dbReference type="GO" id="GO:0003677">
    <property type="term" value="F:DNA binding"/>
    <property type="evidence" value="ECO:0007669"/>
    <property type="project" value="UniProtKB-KW"/>
</dbReference>
<dbReference type="Pfam" id="PF00010">
    <property type="entry name" value="HLH"/>
    <property type="match status" value="1"/>
</dbReference>
<dbReference type="SMART" id="SM00353">
    <property type="entry name" value="HLH"/>
    <property type="match status" value="1"/>
</dbReference>
<feature type="compositionally biased region" description="Polar residues" evidence="3">
    <location>
        <begin position="281"/>
        <end position="293"/>
    </location>
</feature>